<dbReference type="EMBL" id="JBHUGI010000024">
    <property type="protein sequence ID" value="MFD1928253.1"/>
    <property type="molecule type" value="Genomic_DNA"/>
</dbReference>
<evidence type="ECO:0000256" key="4">
    <source>
        <dbReference type="ARBA" id="ARBA00023136"/>
    </source>
</evidence>
<accession>A0ABW4SFK5</accession>
<evidence type="ECO:0000313" key="8">
    <source>
        <dbReference type="Proteomes" id="UP001597218"/>
    </source>
</evidence>
<protein>
    <submittedName>
        <fullName evidence="7">Mechanosensitive ion channel family protein</fullName>
    </submittedName>
</protein>
<dbReference type="SUPFAM" id="SSF50182">
    <property type="entry name" value="Sm-like ribonucleoproteins"/>
    <property type="match status" value="1"/>
</dbReference>
<keyword evidence="8" id="KW-1185">Reference proteome</keyword>
<evidence type="ECO:0000256" key="2">
    <source>
        <dbReference type="ARBA" id="ARBA00022692"/>
    </source>
</evidence>
<evidence type="ECO:0000256" key="3">
    <source>
        <dbReference type="ARBA" id="ARBA00022989"/>
    </source>
</evidence>
<evidence type="ECO:0000313" key="7">
    <source>
        <dbReference type="EMBL" id="MFD1928253.1"/>
    </source>
</evidence>
<proteinExistence type="predicted"/>
<feature type="transmembrane region" description="Helical" evidence="5">
    <location>
        <begin position="26"/>
        <end position="47"/>
    </location>
</feature>
<keyword evidence="4 5" id="KW-0472">Membrane</keyword>
<dbReference type="Pfam" id="PF00924">
    <property type="entry name" value="MS_channel_2nd"/>
    <property type="match status" value="1"/>
</dbReference>
<dbReference type="Gene3D" id="2.30.30.60">
    <property type="match status" value="1"/>
</dbReference>
<sequence>MPEFLLDYFSGLAESLQSTLNTPDAYLNKIALTVVIIILSLSIYIFIKKLITRTINDFMKKLQLKNVAKNTMVTLTIVAVLFIWVQAINVLILLALLFGVIAVFMVRGLTNNLVGYFVIRYRQYFQIGHRIEINGIIGDVVDINLINFKLLEVRHGLSSDASTGRVIKLPNSIVFNESIEMIGITNSFIWHELKYTLSFDSDWQAAEKIMVDAGNTYFEETVVPELKEKNNLMSNESMNSKPVFSIDTNTEGIVVVLRYMVNYNHATKVKTAFQRKILPQFNDNLQINYAIIEVKVFQD</sequence>
<feature type="domain" description="Mechanosensitive ion channel MscS" evidence="6">
    <location>
        <begin position="109"/>
        <end position="179"/>
    </location>
</feature>
<evidence type="ECO:0000256" key="5">
    <source>
        <dbReference type="SAM" id="Phobius"/>
    </source>
</evidence>
<keyword evidence="2 5" id="KW-0812">Transmembrane</keyword>
<dbReference type="InterPro" id="IPR010920">
    <property type="entry name" value="LSM_dom_sf"/>
</dbReference>
<dbReference type="PANTHER" id="PTHR30221">
    <property type="entry name" value="SMALL-CONDUCTANCE MECHANOSENSITIVE CHANNEL"/>
    <property type="match status" value="1"/>
</dbReference>
<evidence type="ECO:0000259" key="6">
    <source>
        <dbReference type="Pfam" id="PF00924"/>
    </source>
</evidence>
<name>A0ABW4SFK5_9BACL</name>
<dbReference type="InterPro" id="IPR023408">
    <property type="entry name" value="MscS_beta-dom_sf"/>
</dbReference>
<reference evidence="8" key="1">
    <citation type="journal article" date="2019" name="Int. J. Syst. Evol. Microbiol.">
        <title>The Global Catalogue of Microorganisms (GCM) 10K type strain sequencing project: providing services to taxonomists for standard genome sequencing and annotation.</title>
        <authorList>
            <consortium name="The Broad Institute Genomics Platform"/>
            <consortium name="The Broad Institute Genome Sequencing Center for Infectious Disease"/>
            <person name="Wu L."/>
            <person name="Ma J."/>
        </authorList>
    </citation>
    <scope>NUCLEOTIDE SEQUENCE [LARGE SCALE GENOMIC DNA]</scope>
    <source>
        <strain evidence="8">CGMCC 4.7177</strain>
    </source>
</reference>
<organism evidence="7 8">
    <name type="scientific">Sporosarcina siberiensis</name>
    <dbReference type="NCBI Taxonomy" id="1365606"/>
    <lineage>
        <taxon>Bacteria</taxon>
        <taxon>Bacillati</taxon>
        <taxon>Bacillota</taxon>
        <taxon>Bacilli</taxon>
        <taxon>Bacillales</taxon>
        <taxon>Caryophanaceae</taxon>
        <taxon>Sporosarcina</taxon>
    </lineage>
</organism>
<dbReference type="InterPro" id="IPR006685">
    <property type="entry name" value="MscS_channel_2nd"/>
</dbReference>
<dbReference type="Proteomes" id="UP001597218">
    <property type="component" value="Unassembled WGS sequence"/>
</dbReference>
<dbReference type="RefSeq" id="WP_381537425.1">
    <property type="nucleotide sequence ID" value="NZ_JBHUGI010000024.1"/>
</dbReference>
<dbReference type="PANTHER" id="PTHR30221:SF1">
    <property type="entry name" value="SMALL-CONDUCTANCE MECHANOSENSITIVE CHANNEL"/>
    <property type="match status" value="1"/>
</dbReference>
<feature type="transmembrane region" description="Helical" evidence="5">
    <location>
        <begin position="67"/>
        <end position="85"/>
    </location>
</feature>
<gene>
    <name evidence="7" type="ORF">ACFSFY_09295</name>
</gene>
<evidence type="ECO:0000256" key="1">
    <source>
        <dbReference type="ARBA" id="ARBA00004370"/>
    </source>
</evidence>
<comment type="caution">
    <text evidence="7">The sequence shown here is derived from an EMBL/GenBank/DDBJ whole genome shotgun (WGS) entry which is preliminary data.</text>
</comment>
<keyword evidence="3 5" id="KW-1133">Transmembrane helix</keyword>
<comment type="subcellular location">
    <subcellularLocation>
        <location evidence="1">Membrane</location>
    </subcellularLocation>
</comment>
<feature type="transmembrane region" description="Helical" evidence="5">
    <location>
        <begin position="91"/>
        <end position="119"/>
    </location>
</feature>
<dbReference type="InterPro" id="IPR045275">
    <property type="entry name" value="MscS_archaea/bacteria_type"/>
</dbReference>